<feature type="region of interest" description="Disordered" evidence="1">
    <location>
        <begin position="1303"/>
        <end position="1408"/>
    </location>
</feature>
<feature type="compositionally biased region" description="Low complexity" evidence="1">
    <location>
        <begin position="1381"/>
        <end position="1391"/>
    </location>
</feature>
<feature type="compositionally biased region" description="Polar residues" evidence="1">
    <location>
        <begin position="1003"/>
        <end position="1019"/>
    </location>
</feature>
<feature type="region of interest" description="Disordered" evidence="1">
    <location>
        <begin position="190"/>
        <end position="213"/>
    </location>
</feature>
<feature type="region of interest" description="Disordered" evidence="1">
    <location>
        <begin position="1003"/>
        <end position="1053"/>
    </location>
</feature>
<evidence type="ECO:0000256" key="1">
    <source>
        <dbReference type="SAM" id="MobiDB-lite"/>
    </source>
</evidence>
<gene>
    <name evidence="2" type="ORF">TGDOM2_314515</name>
</gene>
<proteinExistence type="predicted"/>
<feature type="compositionally biased region" description="Low complexity" evidence="1">
    <location>
        <begin position="1495"/>
        <end position="1509"/>
    </location>
</feature>
<dbReference type="PANTHER" id="PTHR24216">
    <property type="entry name" value="PAXILLIN-RELATED"/>
    <property type="match status" value="1"/>
</dbReference>
<name>A0A086JZS3_TOXGO</name>
<feature type="compositionally biased region" description="Polar residues" evidence="1">
    <location>
        <begin position="1392"/>
        <end position="1401"/>
    </location>
</feature>
<dbReference type="PANTHER" id="PTHR24216:SF65">
    <property type="entry name" value="PAXILLIN-LIKE PROTEIN 1"/>
    <property type="match status" value="1"/>
</dbReference>
<feature type="region of interest" description="Disordered" evidence="1">
    <location>
        <begin position="944"/>
        <end position="975"/>
    </location>
</feature>
<comment type="caution">
    <text evidence="2">The sequence shown here is derived from an EMBL/GenBank/DDBJ whole genome shotgun (WGS) entry which is preliminary data.</text>
</comment>
<evidence type="ECO:0000313" key="2">
    <source>
        <dbReference type="EMBL" id="KFG37641.1"/>
    </source>
</evidence>
<feature type="compositionally biased region" description="Polar residues" evidence="1">
    <location>
        <begin position="661"/>
        <end position="670"/>
    </location>
</feature>
<feature type="compositionally biased region" description="Polar residues" evidence="1">
    <location>
        <begin position="1366"/>
        <end position="1376"/>
    </location>
</feature>
<feature type="compositionally biased region" description="Low complexity" evidence="1">
    <location>
        <begin position="1"/>
        <end position="14"/>
    </location>
</feature>
<feature type="compositionally biased region" description="Basic and acidic residues" evidence="1">
    <location>
        <begin position="139"/>
        <end position="156"/>
    </location>
</feature>
<feature type="region of interest" description="Disordered" evidence="1">
    <location>
        <begin position="1"/>
        <end position="25"/>
    </location>
</feature>
<dbReference type="VEuPathDB" id="ToxoDB:TGDOM2_314515"/>
<feature type="region of interest" description="Disordered" evidence="1">
    <location>
        <begin position="314"/>
        <end position="345"/>
    </location>
</feature>
<feature type="region of interest" description="Disordered" evidence="1">
    <location>
        <begin position="57"/>
        <end position="83"/>
    </location>
</feature>
<feature type="region of interest" description="Disordered" evidence="1">
    <location>
        <begin position="742"/>
        <end position="783"/>
    </location>
</feature>
<feature type="region of interest" description="Disordered" evidence="1">
    <location>
        <begin position="1237"/>
        <end position="1261"/>
    </location>
</feature>
<reference evidence="2 3" key="1">
    <citation type="submission" date="2014-02" db="EMBL/GenBank/DDBJ databases">
        <authorList>
            <person name="Sibley D."/>
            <person name="Venepally P."/>
            <person name="Karamycheva S."/>
            <person name="Hadjithomas M."/>
            <person name="Khan A."/>
            <person name="Brunk B."/>
            <person name="Roos D."/>
            <person name="Caler E."/>
            <person name="Lorenzi H."/>
        </authorList>
    </citation>
    <scope>NUCLEOTIDE SEQUENCE [LARGE SCALE GENOMIC DNA]</scope>
    <source>
        <strain evidence="2 3">GAB2-2007-GAL-DOM2</strain>
    </source>
</reference>
<sequence length="1765" mass="187463">MAASRHLLRRAASAESGAPIRGSGLGAGDSLPDSISFSVIRKLCRTRKGLQRILQVYQTQQSPSLPSPRASPGNAASRTGDTEQCLLPSPDALVYVAQALCRSELAGCSPSAFSSSSSPASPFSPSHALKRAQLLRGRQTADVRQGKGTKYEESKPLGEAAEGAACVPHVSPGSQPTCAGLPSSSLPSSLCQESSVRSSSPLSPSSVAPSSSCQSPLVDAYIRKEEAGSRFEEGGEDTRHSAFDAREDDREQDLALDASVLFRLRGFSQASPTACLSPLAAQFLIDHALLFIDKGIHHVRRPYPFHDPDSSSFSAQAFSSPASSTSTRRAPVATHSPQPSSLVQHPLPSSSLSSFSPANYSFLLFSLSFSPSHSLDSAAAIRLLRPLPALLPQFSLLDLSQTVAFMTQLPRLLTKESGRRGTDFFAWSLARGLRHQPTYRVAFSPGEPILTVLPSPPTASPSPLSASSSTSFLSSPASASSCQPAASSSPRHKLGPAVSVDWFLSLIASRLCSTSLPLLPFDPTSPKAPIDALKHATLILSAFSSFHYTLRPALVSLFLSSLFQKSTTQGAHGAFSFPAVTSAGSSRTPDVPECLAVRANRKERQGPTSAEGEAEQGEERSAERRTDMRKHDEDRTRVSSVSSPAFEPANVNGSLKDAEGSTRNSASSHISFPDPLICPAALGVSWRIAGETLPFSVAAKCFLALATQCALQAREVVSKRNQMGHLPLSPLQGSSGISIPPEECPSFSSPLSQESLPSRSSLPYGASRPPPASSSPSLSSSLSSSASSSPSASVLSSSHSAFCVSASRPSIVPPLCSSSSPPLASSADLSGTPFRHQRDDSACLFTENLAGGVAASLATSDEERHLLLLTPSQTRDTGVARKEEGTQVAVQMEALMRHLLSSVARHPALRMDGEALADCVDGCAVLVVSITVLLDSVYCSSASASDKECPSHHSLPHARPRDGSSIVPPRCTSTSSVQSRIGSSLASSMDYVLPFSHCQSSSLASPSELPTQPSLSLSDSGERLELEGRVSSNVWEADEERGGGNSRRNTPEGLEERTAVWLETVKEKLAQAASLLSRNARPHRRQKRAFLSSSDLHSTPDTSDASPSNVISPSVSYSGRCAPSFSFLRPAASPSSSLPRPSSAIPFTKYLAESPCHRWPSFCFLPLLRGRVQLRLSTTPALFASLLGAWAQDPHWSTSALFHLIFMASSLQSSQSCFGDCRSLTSHSVVSPTQTCASATMPARPDGAHTDTKAETSGDADRQIELVGKYETEEEKQNILQGNQRESLRSGALVALLNTITQRLKGEETGDPSHRRQRGRGARPGREADASLRDDRKSEKGPEQEGHKTCHPEGPGPTRLHYALEATSSLVSGCTTPPSPSYSSHSPSISSTFLQSASLSPPQGKRGNKQKAAFIPAELGSLLLSVLCIRFTFHGAYRGAVPFLHSSRSPLSAVPPSSTSSETVSASSAAFPLSVDPCTPSTHFASSVCAKPETHSLLPSSPHSSPAPAHTRRVKPPDSHPCTSSSWYAGKELTDELRTNLSLNSVEQSAILLAETVLSTLRRILGFLKPREIDDLRLVLFAWRHIGLLWHSPLLRLAPFLPASAVAPLSIPISPFSSFSLPALRVCHRLLTVSLSSSLFPSSSFAISSLPREPIFLGVDAAFQFSSSAVEVSVKSEILEILGHIRHASGTIAIDDGESDKPQDTAHRKEEEVADRLRNMSAFAISSPSDVVSYISPLPVSLLLPPLCHWSGIEALVGSSSRESD</sequence>
<feature type="compositionally biased region" description="Polar residues" evidence="1">
    <location>
        <begin position="746"/>
        <end position="761"/>
    </location>
</feature>
<dbReference type="OrthoDB" id="333063at2759"/>
<feature type="region of interest" description="Disordered" evidence="1">
    <location>
        <begin position="135"/>
        <end position="158"/>
    </location>
</feature>
<feature type="compositionally biased region" description="Basic and acidic residues" evidence="1">
    <location>
        <begin position="1324"/>
        <end position="1351"/>
    </location>
</feature>
<feature type="region of interest" description="Disordered" evidence="1">
    <location>
        <begin position="598"/>
        <end position="670"/>
    </location>
</feature>
<dbReference type="EMBL" id="AHZU02000995">
    <property type="protein sequence ID" value="KFG37641.1"/>
    <property type="molecule type" value="Genomic_DNA"/>
</dbReference>
<organism evidence="2 3">
    <name type="scientific">Toxoplasma gondii GAB2-2007-GAL-DOM2</name>
    <dbReference type="NCBI Taxonomy" id="1130820"/>
    <lineage>
        <taxon>Eukaryota</taxon>
        <taxon>Sar</taxon>
        <taxon>Alveolata</taxon>
        <taxon>Apicomplexa</taxon>
        <taxon>Conoidasida</taxon>
        <taxon>Coccidia</taxon>
        <taxon>Eucoccidiorida</taxon>
        <taxon>Eimeriorina</taxon>
        <taxon>Sarcocystidae</taxon>
        <taxon>Toxoplasma</taxon>
    </lineage>
</organism>
<dbReference type="Proteomes" id="UP000028837">
    <property type="component" value="Unassembled WGS sequence"/>
</dbReference>
<feature type="region of interest" description="Disordered" evidence="1">
    <location>
        <begin position="1495"/>
        <end position="1525"/>
    </location>
</feature>
<accession>A0A086JZS3</accession>
<protein>
    <submittedName>
        <fullName evidence="2">Uncharacterized protein</fullName>
    </submittedName>
</protein>
<feature type="compositionally biased region" description="Polar residues" evidence="1">
    <location>
        <begin position="1091"/>
        <end position="1111"/>
    </location>
</feature>
<evidence type="ECO:0000313" key="3">
    <source>
        <dbReference type="Proteomes" id="UP000028837"/>
    </source>
</evidence>
<feature type="compositionally biased region" description="Low complexity" evidence="1">
    <location>
        <begin position="774"/>
        <end position="783"/>
    </location>
</feature>
<feature type="region of interest" description="Disordered" evidence="1">
    <location>
        <begin position="1074"/>
        <end position="1111"/>
    </location>
</feature>
<feature type="compositionally biased region" description="Basic and acidic residues" evidence="1">
    <location>
        <begin position="1246"/>
        <end position="1261"/>
    </location>
</feature>
<feature type="compositionally biased region" description="Basic and acidic residues" evidence="1">
    <location>
        <begin position="1304"/>
        <end position="1314"/>
    </location>
</feature>
<feature type="compositionally biased region" description="Basic and acidic residues" evidence="1">
    <location>
        <begin position="617"/>
        <end position="637"/>
    </location>
</feature>